<protein>
    <submittedName>
        <fullName evidence="2">Peptidase M15A</fullName>
    </submittedName>
</protein>
<organism evidence="2 3">
    <name type="scientific">Pegethrix bostrychoides GSE-TBD4-15B</name>
    <dbReference type="NCBI Taxonomy" id="2839662"/>
    <lineage>
        <taxon>Bacteria</taxon>
        <taxon>Bacillati</taxon>
        <taxon>Cyanobacteriota</taxon>
        <taxon>Cyanophyceae</taxon>
        <taxon>Oculatellales</taxon>
        <taxon>Oculatellaceae</taxon>
        <taxon>Pegethrix</taxon>
    </lineage>
</organism>
<comment type="caution">
    <text evidence="2">The sequence shown here is derived from an EMBL/GenBank/DDBJ whole genome shotgun (WGS) entry which is preliminary data.</text>
</comment>
<dbReference type="AlphaFoldDB" id="A0A951PDZ0"/>
<reference evidence="2" key="2">
    <citation type="journal article" date="2022" name="Microbiol. Resour. Announc.">
        <title>Metagenome Sequencing to Explore Phylogenomics of Terrestrial Cyanobacteria.</title>
        <authorList>
            <person name="Ward R.D."/>
            <person name="Stajich J.E."/>
            <person name="Johansen J.R."/>
            <person name="Huntemann M."/>
            <person name="Clum A."/>
            <person name="Foster B."/>
            <person name="Foster B."/>
            <person name="Roux S."/>
            <person name="Palaniappan K."/>
            <person name="Varghese N."/>
            <person name="Mukherjee S."/>
            <person name="Reddy T.B.K."/>
            <person name="Daum C."/>
            <person name="Copeland A."/>
            <person name="Chen I.A."/>
            <person name="Ivanova N.N."/>
            <person name="Kyrpides N.C."/>
            <person name="Shapiro N."/>
            <person name="Eloe-Fadrosh E.A."/>
            <person name="Pietrasiak N."/>
        </authorList>
    </citation>
    <scope>NUCLEOTIDE SEQUENCE</scope>
    <source>
        <strain evidence="2">GSE-TBD4-15B</strain>
    </source>
</reference>
<gene>
    <name evidence="2" type="ORF">KME07_19365</name>
</gene>
<feature type="compositionally biased region" description="Pro residues" evidence="1">
    <location>
        <begin position="409"/>
        <end position="421"/>
    </location>
</feature>
<evidence type="ECO:0000313" key="2">
    <source>
        <dbReference type="EMBL" id="MBW4467592.1"/>
    </source>
</evidence>
<dbReference type="Proteomes" id="UP000707356">
    <property type="component" value="Unassembled WGS sequence"/>
</dbReference>
<name>A0A951PDZ0_9CYAN</name>
<reference evidence="2" key="1">
    <citation type="submission" date="2021-05" db="EMBL/GenBank/DDBJ databases">
        <authorList>
            <person name="Pietrasiak N."/>
            <person name="Ward R."/>
            <person name="Stajich J.E."/>
            <person name="Kurbessoian T."/>
        </authorList>
    </citation>
    <scope>NUCLEOTIDE SEQUENCE</scope>
    <source>
        <strain evidence="2">GSE-TBD4-15B</strain>
    </source>
</reference>
<evidence type="ECO:0000313" key="3">
    <source>
        <dbReference type="Proteomes" id="UP000707356"/>
    </source>
</evidence>
<feature type="region of interest" description="Disordered" evidence="1">
    <location>
        <begin position="401"/>
        <end position="421"/>
    </location>
</feature>
<proteinExistence type="predicted"/>
<dbReference type="EMBL" id="JAHHHV010000078">
    <property type="protein sequence ID" value="MBW4467592.1"/>
    <property type="molecule type" value="Genomic_DNA"/>
</dbReference>
<accession>A0A951PDZ0</accession>
<sequence length="552" mass="61900">MAGLSAEQRNDDYLQAAIRTGLHKPILAALAAAQQRPSLADGELGLGISPANRIPLDQVNHFAKQVQYAANSLRSLIGRLTAQGWQGAEFWNADRGCYSDRLIQLIASGYVPIASDADAARLELTHDTALLQAYLEDWRQDCKAAGLPLDEGFGWLDQTLLKFAQALPRYYLGLSYQRQALLEASRIWRQLDDRLATIAFFLERDPADPLPANFDEARLDPLLLQALQDYSAGYSGYPHQREALLRLAQLWHQCPSREAAIAQLQAAPTAETSIQLIDPALIACIQRIPPAYQGKGDQRNALTEAYRLWYRLDSRGTALQQLGLDAQVMTASSPDRRAMLTAASQLDRALLDFVKQIPALYDESDFQREALIRLWQLWQGWDSRDPTLQNLLDTLQRLETARRDSPDAAPKPEPIPSPPRPAVWTSDNLQLFAAILPSGSLSWADATQGGRYLPAHPAAIEAVIRIAELAQQAIERIGRPLCITTWYQPTDQQQPERYAIGDAIQFYCDGLTGDQIYRALDPWWTGSLGRYSRYPHLCYVDAQPHRSRWRQP</sequence>
<evidence type="ECO:0000256" key="1">
    <source>
        <dbReference type="SAM" id="MobiDB-lite"/>
    </source>
</evidence>